<reference evidence="6 8" key="2">
    <citation type="submission" date="2016-02" db="EMBL/GenBank/DDBJ databases">
        <title>A draft genome sequence of Candidatus Phytoplasma oryzae strain Mbita1, the causative agent of Napier Grass stunt disease in Kenya.</title>
        <authorList>
            <person name="Fischer A."/>
            <person name="Santa-Cruz I."/>
            <person name="Wambua L."/>
            <person name="Olds C."/>
            <person name="Midega C."/>
            <person name="Dickinson M."/>
            <person name="Kawicha P."/>
            <person name="Khan Z."/>
            <person name="Masiga D."/>
            <person name="Jores J."/>
            <person name="Bernd S."/>
        </authorList>
    </citation>
    <scope>NUCLEOTIDE SEQUENCE [LARGE SCALE GENOMIC DNA]</scope>
    <source>
        <strain evidence="6">Mbita1</strain>
    </source>
</reference>
<dbReference type="Proteomes" id="UP000070069">
    <property type="component" value="Unassembled WGS sequence"/>
</dbReference>
<dbReference type="OrthoDB" id="9999638at2"/>
<feature type="transmembrane region" description="Helical" evidence="5">
    <location>
        <begin position="58"/>
        <end position="77"/>
    </location>
</feature>
<evidence type="ECO:0000256" key="3">
    <source>
        <dbReference type="ARBA" id="ARBA00022989"/>
    </source>
</evidence>
<dbReference type="RefSeq" id="WP_066540739.1">
    <property type="nucleotide sequence ID" value="NZ_JHUK01000003.1"/>
</dbReference>
<evidence type="ECO:0000256" key="4">
    <source>
        <dbReference type="ARBA" id="ARBA00023136"/>
    </source>
</evidence>
<comment type="caution">
    <text evidence="6">The sequence shown here is derived from an EMBL/GenBank/DDBJ whole genome shotgun (WGS) entry which is preliminary data.</text>
</comment>
<feature type="transmembrane region" description="Helical" evidence="5">
    <location>
        <begin position="21"/>
        <end position="38"/>
    </location>
</feature>
<reference evidence="7 9" key="1">
    <citation type="submission" date="2014-04" db="EMBL/GenBank/DDBJ databases">
        <title>Genome study of Napier grass stunt phytoplasma.</title>
        <authorList>
            <person name="Kawicha P."/>
            <person name="Dickinson M."/>
            <person name="Hodgetts J."/>
        </authorList>
    </citation>
    <scope>NUCLEOTIDE SEQUENCE [LARGE SCALE GENOMIC DNA]</scope>
    <source>
        <strain evidence="7 9">NGS-S10</strain>
    </source>
</reference>
<keyword evidence="4 5" id="KW-0472">Membrane</keyword>
<protein>
    <submittedName>
        <fullName evidence="6">Preprotein translocase, SecE subunit</fullName>
    </submittedName>
</protein>
<evidence type="ECO:0000313" key="9">
    <source>
        <dbReference type="Proteomes" id="UP000249343"/>
    </source>
</evidence>
<evidence type="ECO:0000313" key="8">
    <source>
        <dbReference type="Proteomes" id="UP000070069"/>
    </source>
</evidence>
<dbReference type="EMBL" id="JHUK01000003">
    <property type="protein sequence ID" value="RAM57804.1"/>
    <property type="molecule type" value="Genomic_DNA"/>
</dbReference>
<keyword evidence="2 5" id="KW-0812">Transmembrane</keyword>
<dbReference type="NCBIfam" id="TIGR00964">
    <property type="entry name" value="secE_bact"/>
    <property type="match status" value="1"/>
</dbReference>
<proteinExistence type="predicted"/>
<evidence type="ECO:0000256" key="5">
    <source>
        <dbReference type="SAM" id="Phobius"/>
    </source>
</evidence>
<dbReference type="InterPro" id="IPR005807">
    <property type="entry name" value="SecE_bac"/>
</dbReference>
<comment type="subcellular location">
    <subcellularLocation>
        <location evidence="1">Membrane</location>
    </subcellularLocation>
</comment>
<gene>
    <name evidence="6" type="primary">secE</name>
    <name evidence="6" type="ORF">AXA84_0440</name>
    <name evidence="7" type="ORF">DH96_01750</name>
</gene>
<dbReference type="GO" id="GO:0008320">
    <property type="term" value="F:protein transmembrane transporter activity"/>
    <property type="evidence" value="ECO:0007669"/>
    <property type="project" value="InterPro"/>
</dbReference>
<sequence length="126" mass="15618">MVFQNKEKKNIPVLQVLRKEYSLFNIFLVVFSMLFMGLCRTLEQHFFNINTRLKNTFYYFFIIFFCFFMYGIFYFIKKIIKEIYLVSWPSYGKIFLKVIQVFCFTLVLEFFIYFFSFLYEKIDPLL</sequence>
<keyword evidence="3 5" id="KW-1133">Transmembrane helix</keyword>
<dbReference type="Proteomes" id="UP000249343">
    <property type="component" value="Unassembled WGS sequence"/>
</dbReference>
<organism evidence="6 8">
    <name type="scientific">Candidatus Phytoplasma oryzae</name>
    <dbReference type="NCBI Taxonomy" id="203274"/>
    <lineage>
        <taxon>Bacteria</taxon>
        <taxon>Bacillati</taxon>
        <taxon>Mycoplasmatota</taxon>
        <taxon>Mollicutes</taxon>
        <taxon>Acholeplasmatales</taxon>
        <taxon>Acholeplasmataceae</taxon>
        <taxon>Candidatus Phytoplasma</taxon>
        <taxon>16SrXI (Rice yellow dwarf group)</taxon>
    </lineage>
</organism>
<dbReference type="AlphaFoldDB" id="A0A139JQA5"/>
<evidence type="ECO:0000256" key="1">
    <source>
        <dbReference type="ARBA" id="ARBA00004370"/>
    </source>
</evidence>
<dbReference type="GO" id="GO:0009306">
    <property type="term" value="P:protein secretion"/>
    <property type="evidence" value="ECO:0007669"/>
    <property type="project" value="InterPro"/>
</dbReference>
<name>A0A139JQA5_9MOLU</name>
<evidence type="ECO:0000313" key="6">
    <source>
        <dbReference type="EMBL" id="KXT29044.1"/>
    </source>
</evidence>
<dbReference type="EMBL" id="LTBM01000022">
    <property type="protein sequence ID" value="KXT29044.1"/>
    <property type="molecule type" value="Genomic_DNA"/>
</dbReference>
<accession>A0A139JQA5</accession>
<dbReference type="PATRIC" id="fig|203274.3.peg.288"/>
<dbReference type="GO" id="GO:0016020">
    <property type="term" value="C:membrane"/>
    <property type="evidence" value="ECO:0007669"/>
    <property type="project" value="UniProtKB-SubCell"/>
</dbReference>
<keyword evidence="9" id="KW-1185">Reference proteome</keyword>
<feature type="transmembrane region" description="Helical" evidence="5">
    <location>
        <begin position="98"/>
        <end position="119"/>
    </location>
</feature>
<evidence type="ECO:0000313" key="7">
    <source>
        <dbReference type="EMBL" id="RAM57804.1"/>
    </source>
</evidence>
<evidence type="ECO:0000256" key="2">
    <source>
        <dbReference type="ARBA" id="ARBA00022692"/>
    </source>
</evidence>